<feature type="transmembrane region" description="Helical" evidence="1">
    <location>
        <begin position="165"/>
        <end position="188"/>
    </location>
</feature>
<feature type="transmembrane region" description="Helical" evidence="1">
    <location>
        <begin position="53"/>
        <end position="71"/>
    </location>
</feature>
<keyword evidence="1" id="KW-0472">Membrane</keyword>
<dbReference type="RefSeq" id="WP_379572907.1">
    <property type="nucleotide sequence ID" value="NZ_JBHUFV010000022.1"/>
</dbReference>
<dbReference type="EMBL" id="JBHUFV010000022">
    <property type="protein sequence ID" value="MFD1932866.1"/>
    <property type="molecule type" value="Genomic_DNA"/>
</dbReference>
<accession>A0ABW4STQ4</accession>
<keyword evidence="1" id="KW-0812">Transmembrane</keyword>
<organism evidence="2 3">
    <name type="scientific">Nonomuraea mangrovi</name>
    <dbReference type="NCBI Taxonomy" id="2316207"/>
    <lineage>
        <taxon>Bacteria</taxon>
        <taxon>Bacillati</taxon>
        <taxon>Actinomycetota</taxon>
        <taxon>Actinomycetes</taxon>
        <taxon>Streptosporangiales</taxon>
        <taxon>Streptosporangiaceae</taxon>
        <taxon>Nonomuraea</taxon>
    </lineage>
</organism>
<keyword evidence="3" id="KW-1185">Reference proteome</keyword>
<protein>
    <submittedName>
        <fullName evidence="2">VC0807 family protein</fullName>
    </submittedName>
</protein>
<comment type="caution">
    <text evidence="2">The sequence shown here is derived from an EMBL/GenBank/DDBJ whole genome shotgun (WGS) entry which is preliminary data.</text>
</comment>
<reference evidence="3" key="1">
    <citation type="journal article" date="2019" name="Int. J. Syst. Evol. Microbiol.">
        <title>The Global Catalogue of Microorganisms (GCM) 10K type strain sequencing project: providing services to taxonomists for standard genome sequencing and annotation.</title>
        <authorList>
            <consortium name="The Broad Institute Genomics Platform"/>
            <consortium name="The Broad Institute Genome Sequencing Center for Infectious Disease"/>
            <person name="Wu L."/>
            <person name="Ma J."/>
        </authorList>
    </citation>
    <scope>NUCLEOTIDE SEQUENCE [LARGE SCALE GENOMIC DNA]</scope>
    <source>
        <strain evidence="3">ICMP 6774ER</strain>
    </source>
</reference>
<keyword evidence="1" id="KW-1133">Transmembrane helix</keyword>
<feature type="transmembrane region" description="Helical" evidence="1">
    <location>
        <begin position="27"/>
        <end position="46"/>
    </location>
</feature>
<feature type="transmembrane region" description="Helical" evidence="1">
    <location>
        <begin position="135"/>
        <end position="153"/>
    </location>
</feature>
<dbReference type="Proteomes" id="UP001597368">
    <property type="component" value="Unassembled WGS sequence"/>
</dbReference>
<evidence type="ECO:0000256" key="1">
    <source>
        <dbReference type="SAM" id="Phobius"/>
    </source>
</evidence>
<evidence type="ECO:0000313" key="3">
    <source>
        <dbReference type="Proteomes" id="UP001597368"/>
    </source>
</evidence>
<feature type="transmembrane region" description="Helical" evidence="1">
    <location>
        <begin position="77"/>
        <end position="100"/>
    </location>
</feature>
<proteinExistence type="predicted"/>
<sequence>MKDLLLWDVLPSVATYYLCRAFGVPEYAALIAAVSVGFLRVVYVAVKKRTFDGFAAFTAFVFAMGLLLSLLSGDEKFLLAIKSLTTAAAGLILLGTCVTGRPAAFAMAKRFGAEDEATVQRWDALYTAEPAFRRIYVVMTIVWGMALLLESAVRLPLVYLLPTDVMAGLSWVLLIGTIALLGAWSAWYGKRGEARAARLAR</sequence>
<gene>
    <name evidence="2" type="ORF">ACFSKW_15430</name>
</gene>
<name>A0ABW4STQ4_9ACTN</name>
<evidence type="ECO:0000313" key="2">
    <source>
        <dbReference type="EMBL" id="MFD1932866.1"/>
    </source>
</evidence>
<dbReference type="NCBIfam" id="NF041646">
    <property type="entry name" value="VC0807_fam"/>
    <property type="match status" value="1"/>
</dbReference>